<comment type="function">
    <text evidence="6">Could methylate the ribose at the nucleotide 34 wobble position in tRNA.</text>
</comment>
<accession>A0A7W7Y652</accession>
<evidence type="ECO:0000256" key="7">
    <source>
        <dbReference type="PIRSR" id="PIRSR029256-1"/>
    </source>
</evidence>
<dbReference type="PIRSF" id="PIRSF029256">
    <property type="entry name" value="SpoU_TrmH_prd"/>
    <property type="match status" value="1"/>
</dbReference>
<dbReference type="GO" id="GO:0005737">
    <property type="term" value="C:cytoplasm"/>
    <property type="evidence" value="ECO:0007669"/>
    <property type="project" value="UniProtKB-SubCell"/>
</dbReference>
<dbReference type="AlphaFoldDB" id="A0A7W7Y652"/>
<proteinExistence type="inferred from homology"/>
<evidence type="ECO:0000256" key="2">
    <source>
        <dbReference type="ARBA" id="ARBA00022603"/>
    </source>
</evidence>
<dbReference type="InterPro" id="IPR001537">
    <property type="entry name" value="SpoU_MeTrfase"/>
</dbReference>
<feature type="binding site" evidence="6 7">
    <location>
        <position position="125"/>
    </location>
    <ligand>
        <name>S-adenosyl-L-methionine</name>
        <dbReference type="ChEBI" id="CHEBI:59789"/>
    </ligand>
</feature>
<dbReference type="Proteomes" id="UP000528322">
    <property type="component" value="Unassembled WGS sequence"/>
</dbReference>
<dbReference type="SUPFAM" id="SSF75217">
    <property type="entry name" value="alpha/beta knot"/>
    <property type="match status" value="1"/>
</dbReference>
<evidence type="ECO:0000313" key="10">
    <source>
        <dbReference type="Proteomes" id="UP000528322"/>
    </source>
</evidence>
<evidence type="ECO:0000313" key="9">
    <source>
        <dbReference type="EMBL" id="MBB5022820.1"/>
    </source>
</evidence>
<feature type="binding site" evidence="6 7">
    <location>
        <position position="135"/>
    </location>
    <ligand>
        <name>S-adenosyl-L-methionine</name>
        <dbReference type="ChEBI" id="CHEBI:59789"/>
    </ligand>
</feature>
<comment type="catalytic activity">
    <reaction evidence="6">
        <text>cytidine(34) in tRNA + S-adenosyl-L-methionine = 2'-O-methylcytidine(34) in tRNA + S-adenosyl-L-homocysteine + H(+)</text>
        <dbReference type="Rhea" id="RHEA:43084"/>
        <dbReference type="Rhea" id="RHEA-COMP:10331"/>
        <dbReference type="Rhea" id="RHEA-COMP:10332"/>
        <dbReference type="ChEBI" id="CHEBI:15378"/>
        <dbReference type="ChEBI" id="CHEBI:57856"/>
        <dbReference type="ChEBI" id="CHEBI:59789"/>
        <dbReference type="ChEBI" id="CHEBI:74495"/>
        <dbReference type="ChEBI" id="CHEBI:82748"/>
        <dbReference type="EC" id="2.1.1.207"/>
    </reaction>
</comment>
<dbReference type="PANTHER" id="PTHR42971:SF1">
    <property type="entry name" value="TRNA (CYTIDINE(34)-2'-O)-METHYLTRANSFERASE"/>
    <property type="match status" value="1"/>
</dbReference>
<keyword evidence="10" id="KW-1185">Reference proteome</keyword>
<protein>
    <recommendedName>
        <fullName evidence="6">Putative tRNA (cytidine(34)-2'-O)-methyltransferase</fullName>
        <ecNumber evidence="6">2.1.1.207</ecNumber>
    </recommendedName>
    <alternativeName>
        <fullName evidence="6">tRNA (cytidine/uridine-2'-O-)-methyltransferase</fullName>
    </alternativeName>
</protein>
<dbReference type="HAMAP" id="MF_01885">
    <property type="entry name" value="tRNA_methyltr_TrmL"/>
    <property type="match status" value="1"/>
</dbReference>
<gene>
    <name evidence="9" type="ORF">HNR37_002167</name>
</gene>
<comment type="catalytic activity">
    <reaction evidence="6">
        <text>5-carboxymethylaminomethyluridine(34) in tRNA(Leu) + S-adenosyl-L-methionine = 5-carboxymethylaminomethyl-2'-O-methyluridine(34) in tRNA(Leu) + S-adenosyl-L-homocysteine + H(+)</text>
        <dbReference type="Rhea" id="RHEA:43088"/>
        <dbReference type="Rhea" id="RHEA-COMP:10333"/>
        <dbReference type="Rhea" id="RHEA-COMP:10334"/>
        <dbReference type="ChEBI" id="CHEBI:15378"/>
        <dbReference type="ChEBI" id="CHEBI:57856"/>
        <dbReference type="ChEBI" id="CHEBI:59789"/>
        <dbReference type="ChEBI" id="CHEBI:74508"/>
        <dbReference type="ChEBI" id="CHEBI:74511"/>
        <dbReference type="EC" id="2.1.1.207"/>
    </reaction>
</comment>
<evidence type="ECO:0000256" key="3">
    <source>
        <dbReference type="ARBA" id="ARBA00022679"/>
    </source>
</evidence>
<dbReference type="GO" id="GO:0003723">
    <property type="term" value="F:RNA binding"/>
    <property type="evidence" value="ECO:0007669"/>
    <property type="project" value="InterPro"/>
</dbReference>
<evidence type="ECO:0000256" key="6">
    <source>
        <dbReference type="HAMAP-Rule" id="MF_01885"/>
    </source>
</evidence>
<dbReference type="Pfam" id="PF00588">
    <property type="entry name" value="SpoU_methylase"/>
    <property type="match status" value="1"/>
</dbReference>
<dbReference type="GO" id="GO:0008175">
    <property type="term" value="F:tRNA methyltransferase activity"/>
    <property type="evidence" value="ECO:0007669"/>
    <property type="project" value="UniProtKB-UniRule"/>
</dbReference>
<comment type="subcellular location">
    <subcellularLocation>
        <location evidence="6">Cytoplasm</location>
    </subcellularLocation>
</comment>
<feature type="binding site" evidence="6 7">
    <location>
        <position position="104"/>
    </location>
    <ligand>
        <name>S-adenosyl-L-methionine</name>
        <dbReference type="ChEBI" id="CHEBI:59789"/>
    </ligand>
</feature>
<evidence type="ECO:0000256" key="5">
    <source>
        <dbReference type="ARBA" id="ARBA00022694"/>
    </source>
</evidence>
<keyword evidence="3 6" id="KW-0808">Transferase</keyword>
<organism evidence="9 10">
    <name type="scientific">Desulfurispira natronophila</name>
    <dbReference type="NCBI Taxonomy" id="682562"/>
    <lineage>
        <taxon>Bacteria</taxon>
        <taxon>Pseudomonadati</taxon>
        <taxon>Chrysiogenota</taxon>
        <taxon>Chrysiogenia</taxon>
        <taxon>Chrysiogenales</taxon>
        <taxon>Chrysiogenaceae</taxon>
        <taxon>Desulfurispira</taxon>
    </lineage>
</organism>
<feature type="binding site" evidence="6 7">
    <location>
        <position position="80"/>
    </location>
    <ligand>
        <name>S-adenosyl-L-methionine</name>
        <dbReference type="ChEBI" id="CHEBI:59789"/>
    </ligand>
</feature>
<dbReference type="InterPro" id="IPR029026">
    <property type="entry name" value="tRNA_m1G_MTases_N"/>
</dbReference>
<comment type="caution">
    <text evidence="9">The sequence shown here is derived from an EMBL/GenBank/DDBJ whole genome shotgun (WGS) entry which is preliminary data.</text>
</comment>
<dbReference type="GO" id="GO:0002130">
    <property type="term" value="P:wobble position ribose methylation"/>
    <property type="evidence" value="ECO:0007669"/>
    <property type="project" value="TreeGrafter"/>
</dbReference>
<dbReference type="InterPro" id="IPR016914">
    <property type="entry name" value="TrmL"/>
</dbReference>
<keyword evidence="1 6" id="KW-0963">Cytoplasm</keyword>
<dbReference type="InterPro" id="IPR029028">
    <property type="entry name" value="Alpha/beta_knot_MTases"/>
</dbReference>
<keyword evidence="2 6" id="KW-0489">Methyltransferase</keyword>
<feature type="domain" description="tRNA/rRNA methyltransferase SpoU type" evidence="8">
    <location>
        <begin position="2"/>
        <end position="147"/>
    </location>
</feature>
<keyword evidence="4 6" id="KW-0949">S-adenosyl-L-methionine</keyword>
<dbReference type="CDD" id="cd18094">
    <property type="entry name" value="SpoU-like_TrmL"/>
    <property type="match status" value="1"/>
</dbReference>
<dbReference type="EMBL" id="JACHID010000017">
    <property type="protein sequence ID" value="MBB5022820.1"/>
    <property type="molecule type" value="Genomic_DNA"/>
</dbReference>
<dbReference type="EC" id="2.1.1.207" evidence="6"/>
<dbReference type="GO" id="GO:0008757">
    <property type="term" value="F:S-adenosylmethionine-dependent methyltransferase activity"/>
    <property type="evidence" value="ECO:0007669"/>
    <property type="project" value="UniProtKB-UniRule"/>
</dbReference>
<sequence>MLHIVLFSPQIPPNTGNIGRMCTVTGCGLHLVEPIGFSLEEKQLRRAGLDYWQHLGVQLHQSEAAFLEYVQQRGGTLHGITTKADRPYTEIAVDDAREHFVLFGNEVAGLSDRLHQACGERRYRIPMGPAEYCRSLNLASSAAVVIYDILRRTGFPGMA</sequence>
<evidence type="ECO:0000256" key="1">
    <source>
        <dbReference type="ARBA" id="ARBA00022490"/>
    </source>
</evidence>
<comment type="similarity">
    <text evidence="6">Belongs to the class IV-like SAM-binding methyltransferase superfamily. RNA methyltransferase TrmH family. TrmL subfamily.</text>
</comment>
<dbReference type="PANTHER" id="PTHR42971">
    <property type="entry name" value="TRNA (CYTIDINE(34)-2'-O)-METHYLTRANSFERASE"/>
    <property type="match status" value="1"/>
</dbReference>
<reference evidence="9 10" key="1">
    <citation type="submission" date="2020-08" db="EMBL/GenBank/DDBJ databases">
        <title>Genomic Encyclopedia of Type Strains, Phase IV (KMG-IV): sequencing the most valuable type-strain genomes for metagenomic binning, comparative biology and taxonomic classification.</title>
        <authorList>
            <person name="Goeker M."/>
        </authorList>
    </citation>
    <scope>NUCLEOTIDE SEQUENCE [LARGE SCALE GENOMIC DNA]</scope>
    <source>
        <strain evidence="9 10">DSM 22071</strain>
    </source>
</reference>
<dbReference type="Gene3D" id="3.40.1280.10">
    <property type="match status" value="1"/>
</dbReference>
<evidence type="ECO:0000259" key="8">
    <source>
        <dbReference type="Pfam" id="PF00588"/>
    </source>
</evidence>
<name>A0A7W7Y652_9BACT</name>
<dbReference type="RefSeq" id="WP_221270541.1">
    <property type="nucleotide sequence ID" value="NZ_JACHID010000017.1"/>
</dbReference>
<keyword evidence="5 6" id="KW-0819">tRNA processing</keyword>
<evidence type="ECO:0000256" key="4">
    <source>
        <dbReference type="ARBA" id="ARBA00022691"/>
    </source>
</evidence>